<feature type="transmembrane region" description="Helical" evidence="1">
    <location>
        <begin position="146"/>
        <end position="167"/>
    </location>
</feature>
<reference evidence="3" key="1">
    <citation type="submission" date="2012-02" db="EMBL/GenBank/DDBJ databases">
        <title>Whole genome shotgun sequence of Gordonia otitidis NBRC 100426.</title>
        <authorList>
            <person name="Yoshida I."/>
            <person name="Hosoyama A."/>
            <person name="Tsuchikane K."/>
            <person name="Katsumata H."/>
            <person name="Yamazaki S."/>
            <person name="Fujita N."/>
        </authorList>
    </citation>
    <scope>NUCLEOTIDE SEQUENCE [LARGE SCALE GENOMIC DNA]</scope>
    <source>
        <strain evidence="3">NBRC 100426</strain>
    </source>
</reference>
<dbReference type="GO" id="GO:0005886">
    <property type="term" value="C:plasma membrane"/>
    <property type="evidence" value="ECO:0007669"/>
    <property type="project" value="TreeGrafter"/>
</dbReference>
<dbReference type="STRING" id="1108044.GOOTI_107_00120"/>
<evidence type="ECO:0000313" key="4">
    <source>
        <dbReference type="Proteomes" id="UP000005038"/>
    </source>
</evidence>
<feature type="transmembrane region" description="Helical" evidence="1">
    <location>
        <begin position="121"/>
        <end position="140"/>
    </location>
</feature>
<evidence type="ECO:0000259" key="2">
    <source>
        <dbReference type="PROSITE" id="PS50887"/>
    </source>
</evidence>
<accession>H5TLP8</accession>
<dbReference type="InterPro" id="IPR050469">
    <property type="entry name" value="Diguanylate_Cyclase"/>
</dbReference>
<organism evidence="3 4">
    <name type="scientific">Gordonia otitidis (strain DSM 44809 / CCUG 52243 / JCM 12355 / NBRC 100426 / IFM 10032)</name>
    <dbReference type="NCBI Taxonomy" id="1108044"/>
    <lineage>
        <taxon>Bacteria</taxon>
        <taxon>Bacillati</taxon>
        <taxon>Actinomycetota</taxon>
        <taxon>Actinomycetes</taxon>
        <taxon>Mycobacteriales</taxon>
        <taxon>Gordoniaceae</taxon>
        <taxon>Gordonia</taxon>
    </lineage>
</organism>
<dbReference type="EMBL" id="BAFB01000107">
    <property type="protein sequence ID" value="GAB34406.1"/>
    <property type="molecule type" value="Genomic_DNA"/>
</dbReference>
<evidence type="ECO:0000256" key="1">
    <source>
        <dbReference type="SAM" id="Phobius"/>
    </source>
</evidence>
<protein>
    <submittedName>
        <fullName evidence="3">Diguanylate cyclase</fullName>
    </submittedName>
</protein>
<feature type="transmembrane region" description="Helical" evidence="1">
    <location>
        <begin position="98"/>
        <end position="116"/>
    </location>
</feature>
<dbReference type="Gene3D" id="3.30.70.270">
    <property type="match status" value="1"/>
</dbReference>
<dbReference type="PROSITE" id="PS50887">
    <property type="entry name" value="GGDEF"/>
    <property type="match status" value="1"/>
</dbReference>
<dbReference type="RefSeq" id="WP_007238643.1">
    <property type="nucleotide sequence ID" value="NZ_BAFB01000107.1"/>
</dbReference>
<dbReference type="PANTHER" id="PTHR45138:SF9">
    <property type="entry name" value="DIGUANYLATE CYCLASE DGCM-RELATED"/>
    <property type="match status" value="1"/>
</dbReference>
<dbReference type="PANTHER" id="PTHR45138">
    <property type="entry name" value="REGULATORY COMPONENTS OF SENSORY TRANSDUCTION SYSTEM"/>
    <property type="match status" value="1"/>
</dbReference>
<keyword evidence="1" id="KW-0812">Transmembrane</keyword>
<proteinExistence type="predicted"/>
<dbReference type="OrthoDB" id="23692at2"/>
<feature type="transmembrane region" description="Helical" evidence="1">
    <location>
        <begin position="41"/>
        <end position="62"/>
    </location>
</feature>
<dbReference type="CDD" id="cd01949">
    <property type="entry name" value="GGDEF"/>
    <property type="match status" value="1"/>
</dbReference>
<dbReference type="AlphaFoldDB" id="H5TLP8"/>
<sequence length="329" mass="34673">MRTWKPEGLVDDRLTLSVAISAVLFFVVGVGQLLADPTPGSSVASGVALATAVILAFTAVLLRRRPELITERTAPIAVAALAIVVAANPIAYIVATQIAYPAIGTLLVIVAIGALVPYPGLAVGLILALNVIAVTFAIAYPQSTTVGSVVLQLVKADVVALIIALTWRRTEARLRRANQTIVEIAISDELTGLLNRRGLAERAPLMLQSADSTGRTLLFGFIDVEGLKKINDSRGHAEGDQLLADIGHVLRPLLDAGDIAARVGGDEFAVVVSVDDRASIPGVRERVGRALAGHPTTVGWAVREPDSPASLESLIDESDRAMMQVRLSR</sequence>
<dbReference type="GO" id="GO:0052621">
    <property type="term" value="F:diguanylate cyclase activity"/>
    <property type="evidence" value="ECO:0007669"/>
    <property type="project" value="TreeGrafter"/>
</dbReference>
<dbReference type="InterPro" id="IPR000160">
    <property type="entry name" value="GGDEF_dom"/>
</dbReference>
<dbReference type="NCBIfam" id="TIGR00254">
    <property type="entry name" value="GGDEF"/>
    <property type="match status" value="1"/>
</dbReference>
<gene>
    <name evidence="3" type="ORF">GOOTI_107_00120</name>
</gene>
<dbReference type="SUPFAM" id="SSF55073">
    <property type="entry name" value="Nucleotide cyclase"/>
    <property type="match status" value="1"/>
</dbReference>
<dbReference type="Proteomes" id="UP000005038">
    <property type="component" value="Unassembled WGS sequence"/>
</dbReference>
<dbReference type="SMART" id="SM00267">
    <property type="entry name" value="GGDEF"/>
    <property type="match status" value="1"/>
</dbReference>
<keyword evidence="1" id="KW-1133">Transmembrane helix</keyword>
<dbReference type="InterPro" id="IPR043128">
    <property type="entry name" value="Rev_trsase/Diguanyl_cyclase"/>
</dbReference>
<name>H5TLP8_GORO1</name>
<keyword evidence="4" id="KW-1185">Reference proteome</keyword>
<comment type="caution">
    <text evidence="3">The sequence shown here is derived from an EMBL/GenBank/DDBJ whole genome shotgun (WGS) entry which is preliminary data.</text>
</comment>
<dbReference type="Pfam" id="PF00990">
    <property type="entry name" value="GGDEF"/>
    <property type="match status" value="1"/>
</dbReference>
<feature type="transmembrane region" description="Helical" evidence="1">
    <location>
        <begin position="74"/>
        <end position="92"/>
    </location>
</feature>
<keyword evidence="1" id="KW-0472">Membrane</keyword>
<feature type="transmembrane region" description="Helical" evidence="1">
    <location>
        <begin position="14"/>
        <end position="35"/>
    </location>
</feature>
<dbReference type="GO" id="GO:1902201">
    <property type="term" value="P:negative regulation of bacterial-type flagellum-dependent cell motility"/>
    <property type="evidence" value="ECO:0007669"/>
    <property type="project" value="TreeGrafter"/>
</dbReference>
<dbReference type="GO" id="GO:0043709">
    <property type="term" value="P:cell adhesion involved in single-species biofilm formation"/>
    <property type="evidence" value="ECO:0007669"/>
    <property type="project" value="TreeGrafter"/>
</dbReference>
<evidence type="ECO:0000313" key="3">
    <source>
        <dbReference type="EMBL" id="GAB34406.1"/>
    </source>
</evidence>
<dbReference type="InterPro" id="IPR029787">
    <property type="entry name" value="Nucleotide_cyclase"/>
</dbReference>
<feature type="domain" description="GGDEF" evidence="2">
    <location>
        <begin position="215"/>
        <end position="329"/>
    </location>
</feature>